<dbReference type="InterPro" id="IPR019546">
    <property type="entry name" value="TAT_signal_bac_arc"/>
</dbReference>
<name>U2FKB9_9BACT</name>
<evidence type="ECO:0000313" key="3">
    <source>
        <dbReference type="Proteomes" id="UP000016625"/>
    </source>
</evidence>
<gene>
    <name evidence="2" type="ORF">UNSW2_1014</name>
</gene>
<comment type="caution">
    <text evidence="2">The sequence shown here is derived from an EMBL/GenBank/DDBJ whole genome shotgun (WGS) entry which is preliminary data.</text>
</comment>
<protein>
    <submittedName>
        <fullName evidence="2">Molybdenum ABC transporter, periplasmic molybdenum-binding protein ModA</fullName>
    </submittedName>
</protein>
<accession>U2FKB9</accession>
<dbReference type="NCBIfam" id="TIGR01409">
    <property type="entry name" value="TAT_signal_seq"/>
    <property type="match status" value="1"/>
</dbReference>
<evidence type="ECO:0000256" key="1">
    <source>
        <dbReference type="ARBA" id="ARBA00022505"/>
    </source>
</evidence>
<dbReference type="PATRIC" id="fig|1242965.3.peg.1795"/>
<dbReference type="AlphaFoldDB" id="U2FKB9"/>
<reference evidence="2 3" key="1">
    <citation type="journal article" date="2013" name="BMC Genomics">
        <title>Comparative genomics of Campylobacter concisus isolates reveals genetic diversity and provides insights into disease association.</title>
        <authorList>
            <person name="Deshpande N.P."/>
            <person name="Kaakoush N.O."/>
            <person name="Wilkins M.R."/>
            <person name="Mitchell H.M."/>
        </authorList>
    </citation>
    <scope>NUCLEOTIDE SEQUENCE [LARGE SCALE GENOMIC DNA]</scope>
    <source>
        <strain evidence="2 3">UNSW2</strain>
    </source>
</reference>
<sequence>MELKQTGISRRGFLKGALATAAAATPQTMPAGFRLASGLVVWRPI</sequence>
<evidence type="ECO:0000313" key="2">
    <source>
        <dbReference type="EMBL" id="ERJ31052.1"/>
    </source>
</evidence>
<organism evidence="2 3">
    <name type="scientific">Campylobacter concisus UNSW2</name>
    <dbReference type="NCBI Taxonomy" id="1242965"/>
    <lineage>
        <taxon>Bacteria</taxon>
        <taxon>Pseudomonadati</taxon>
        <taxon>Campylobacterota</taxon>
        <taxon>Epsilonproteobacteria</taxon>
        <taxon>Campylobacterales</taxon>
        <taxon>Campylobacteraceae</taxon>
        <taxon>Campylobacter</taxon>
    </lineage>
</organism>
<keyword evidence="1" id="KW-0500">Molybdenum</keyword>
<dbReference type="PROSITE" id="PS51318">
    <property type="entry name" value="TAT"/>
    <property type="match status" value="1"/>
</dbReference>
<dbReference type="InterPro" id="IPR006311">
    <property type="entry name" value="TAT_signal"/>
</dbReference>
<proteinExistence type="predicted"/>
<dbReference type="RefSeq" id="WP_021093379.1">
    <property type="nucleotide sequence ID" value="NZ_ANNJ01000020.1"/>
</dbReference>
<dbReference type="Proteomes" id="UP000016625">
    <property type="component" value="Unassembled WGS sequence"/>
</dbReference>
<dbReference type="EMBL" id="ANNJ01000020">
    <property type="protein sequence ID" value="ERJ31052.1"/>
    <property type="molecule type" value="Genomic_DNA"/>
</dbReference>
<dbReference type="Pfam" id="PF10518">
    <property type="entry name" value="TAT_signal"/>
    <property type="match status" value="1"/>
</dbReference>